<dbReference type="InterPro" id="IPR012341">
    <property type="entry name" value="6hp_glycosidase-like_sf"/>
</dbReference>
<dbReference type="Gene3D" id="2.60.120.260">
    <property type="entry name" value="Galactose-binding domain-like"/>
    <property type="match status" value="1"/>
</dbReference>
<dbReference type="EMBL" id="JASKHM010000006">
    <property type="protein sequence ID" value="MEQ4483285.1"/>
    <property type="molecule type" value="Genomic_DNA"/>
</dbReference>
<organism evidence="2 3">
    <name type="scientific">Cohnella silvisoli</name>
    <dbReference type="NCBI Taxonomy" id="2873699"/>
    <lineage>
        <taxon>Bacteria</taxon>
        <taxon>Bacillati</taxon>
        <taxon>Bacillota</taxon>
        <taxon>Bacilli</taxon>
        <taxon>Bacillales</taxon>
        <taxon>Paenibacillaceae</taxon>
        <taxon>Cohnella</taxon>
    </lineage>
</organism>
<evidence type="ECO:0000313" key="2">
    <source>
        <dbReference type="EMBL" id="MEQ4483285.1"/>
    </source>
</evidence>
<proteinExistence type="predicted"/>
<feature type="domain" description="Alpha-L-rhamnosidase six-hairpin glycosidase" evidence="1">
    <location>
        <begin position="248"/>
        <end position="554"/>
    </location>
</feature>
<reference evidence="2 3" key="1">
    <citation type="journal article" date="2023" name="Genome Announc.">
        <title>Pan-Genome Analyses of the Genus Cohnella and Proposal of the Novel Species Cohnella silvisoli sp. nov., Isolated from Forest Soil.</title>
        <authorList>
            <person name="Wang C."/>
            <person name="Mao L."/>
            <person name="Bao G."/>
            <person name="Zhu H."/>
        </authorList>
    </citation>
    <scope>NUCLEOTIDE SEQUENCE [LARGE SCALE GENOMIC DNA]</scope>
    <source>
        <strain evidence="2 3">NL03-T5-1</strain>
    </source>
</reference>
<sequence>MKIKNTSIRAFIYTLLFSMITIPIFATTASAAVWDQYNLAPTTRTVSPISIYATNGTVQNPNNIITGGAALILGAGSYVVLDFGKEVGGIITVNFPEASSNNESVGLAFSESSDNVGTNSDSSNSAINAGLNYSTDGAVYASITTTGASSYTMPANKLRGGFRYLTIFMNSGGWVHVGQVSLNFTAVPLMSNPSAYPNYFYSNDDLINKLWYSGAYTLQTNTIVPTQGRVWRNDYGWDNSATISGGTSVLGDGAKRDRAVWPGDMGISTPTAYASINDTLSTKNALQRMFDSQNATTGELPYAGPPFNFGGSDSYHMWTLITTYNYYLYSGDLTWLNSVWTKYKLGMSYIRAKVNGSHGLLKVTSKSDWARHYDNLNNQESIAQNAMLYRSLITGAILANAEGDSTLATTYTNEAATLKANINSTLWDANQGAYKDNPTSLIYPQDGNSLAVWFDVPDSAAKSTSVSNYLKSNWSTYGSRNPEYDFEIATFPGSMEIQAHFKAFNDVDGLNLMRKEWGYMYNSPKGTKTFWESINQDGSAGYDWFTSYSHAWASGPTSALTFFVLGITPTTPKGQQYNVIPHPGDLTHVEGQLTMDGSKLVKVSYDRANNSSFSMLVDSTTNTGSSGVIGIPKFGANRTVSINGTAVWNGTSFSGSSGITSADQDANYIYFRGVQPGSRTFSYTGSQTAWINCAAEGNPCSFNGTKGVRYGSGTTFVYGTFTNGITCDNSKFGDPTSGVAKHCEISDTQLPPTPGIWTYCADENQQCSFSDTKTVAYGAQSKYNYGIKTSTAACTNAVFGDPVPNVAKGCYQSNIPSNAGFEGPTTADYIYNPASAGWTFSVQSGSNGAGIQRTGTGGSFYAAYAPEGAQTAFIQGTGSMQQTLTNVSAGTYAINFLAAKRQARWDGTNFFYGGLQTFNVYVDNNFVGAFSPASTSFNSFTSNTIALTTGNHTIKFEGTTTSGDNTDFIDSVGMIKY</sequence>
<accession>A0ABV1KT49</accession>
<dbReference type="PANTHER" id="PTHR34987:SF6">
    <property type="entry name" value="ALPHA-L-RHAMNOSIDASE SIX-HAIRPIN GLYCOSIDASE DOMAIN-CONTAINING PROTEIN"/>
    <property type="match status" value="1"/>
</dbReference>
<keyword evidence="3" id="KW-1185">Reference proteome</keyword>
<dbReference type="InterPro" id="IPR035396">
    <property type="entry name" value="Bac_rhamnosid6H"/>
</dbReference>
<evidence type="ECO:0000313" key="3">
    <source>
        <dbReference type="Proteomes" id="UP001493487"/>
    </source>
</evidence>
<dbReference type="InterPro" id="IPR008928">
    <property type="entry name" value="6-hairpin_glycosidase_sf"/>
</dbReference>
<name>A0ABV1KT49_9BACL</name>
<comment type="caution">
    <text evidence="2">The sequence shown here is derived from an EMBL/GenBank/DDBJ whole genome shotgun (WGS) entry which is preliminary data.</text>
</comment>
<dbReference type="RefSeq" id="WP_232184432.1">
    <property type="nucleotide sequence ID" value="NZ_JAIOAP010000002.1"/>
</dbReference>
<dbReference type="PANTHER" id="PTHR34987">
    <property type="entry name" value="C, PUTATIVE (AFU_ORTHOLOGUE AFUA_3G02880)-RELATED"/>
    <property type="match status" value="1"/>
</dbReference>
<dbReference type="Proteomes" id="UP001493487">
    <property type="component" value="Unassembled WGS sequence"/>
</dbReference>
<dbReference type="Gene3D" id="2.60.420.10">
    <property type="entry name" value="Maltose phosphorylase, domain 3"/>
    <property type="match status" value="1"/>
</dbReference>
<protein>
    <recommendedName>
        <fullName evidence="1">Alpha-L-rhamnosidase six-hairpin glycosidase domain-containing protein</fullName>
    </recommendedName>
</protein>
<gene>
    <name evidence="2" type="ORF">QJS35_12880</name>
</gene>
<dbReference type="Gene3D" id="1.50.10.10">
    <property type="match status" value="1"/>
</dbReference>
<dbReference type="SUPFAM" id="SSF48208">
    <property type="entry name" value="Six-hairpin glycosidases"/>
    <property type="match status" value="1"/>
</dbReference>
<dbReference type="Pfam" id="PF17389">
    <property type="entry name" value="Bac_rhamnosid6H"/>
    <property type="match status" value="1"/>
</dbReference>
<evidence type="ECO:0000259" key="1">
    <source>
        <dbReference type="Pfam" id="PF17389"/>
    </source>
</evidence>